<evidence type="ECO:0000313" key="3">
    <source>
        <dbReference type="EMBL" id="MEK0306234.1"/>
    </source>
</evidence>
<evidence type="ECO:0000313" key="4">
    <source>
        <dbReference type="Proteomes" id="UP001373159"/>
    </source>
</evidence>
<feature type="chain" id="PRO_5045609700" description="Lipoprotein" evidence="2">
    <location>
        <begin position="32"/>
        <end position="229"/>
    </location>
</feature>
<evidence type="ECO:0008006" key="5">
    <source>
        <dbReference type="Google" id="ProtNLM"/>
    </source>
</evidence>
<sequence length="229" mass="25237">MAIRYKVRCAGVTALLVAAVALAGCAGGAQAQSFEQEKQQAEHIEPFVDDMKEALKGKDLSPLERDVFTRAAKTGRIEASDYEEAHNRYLECMTNAGFDEHDAKMPDGVYKSAEKVGADFDGHAWFKQSKSCSEHTTMRIEGYYREQQDNPERYKDIGIVAVQCLRDSKIVGDDYTAARFNEGLEQLRKEDSDPEEALGYSLSSDKGAQARYCTSLGGLDIGVDKAAAK</sequence>
<feature type="region of interest" description="Disordered" evidence="1">
    <location>
        <begin position="186"/>
        <end position="206"/>
    </location>
</feature>
<feature type="signal peptide" evidence="2">
    <location>
        <begin position="1"/>
        <end position="31"/>
    </location>
</feature>
<dbReference type="PROSITE" id="PS51257">
    <property type="entry name" value="PROKAR_LIPOPROTEIN"/>
    <property type="match status" value="1"/>
</dbReference>
<protein>
    <recommendedName>
        <fullName evidence="5">Lipoprotein</fullName>
    </recommendedName>
</protein>
<comment type="caution">
    <text evidence="3">The sequence shown here is derived from an EMBL/GenBank/DDBJ whole genome shotgun (WGS) entry which is preliminary data.</text>
</comment>
<dbReference type="EMBL" id="JBANBB010000001">
    <property type="protein sequence ID" value="MEK0306234.1"/>
    <property type="molecule type" value="Genomic_DNA"/>
</dbReference>
<organism evidence="3 4">
    <name type="scientific">Bifidobacterium favimelis</name>
    <dbReference type="NCBI Taxonomy" id="3122979"/>
    <lineage>
        <taxon>Bacteria</taxon>
        <taxon>Bacillati</taxon>
        <taxon>Actinomycetota</taxon>
        <taxon>Actinomycetes</taxon>
        <taxon>Bifidobacteriales</taxon>
        <taxon>Bifidobacteriaceae</taxon>
        <taxon>Bifidobacterium</taxon>
    </lineage>
</organism>
<keyword evidence="4" id="KW-1185">Reference proteome</keyword>
<reference evidence="3 4" key="1">
    <citation type="submission" date="2024-02" db="EMBL/GenBank/DDBJ databases">
        <title>Bifidobacterium honeyensis sp. nov., isolated from the comb honey.</title>
        <authorList>
            <person name="Liu W."/>
            <person name="Li Y."/>
        </authorList>
    </citation>
    <scope>NUCLEOTIDE SEQUENCE [LARGE SCALE GENOMIC DNA]</scope>
    <source>
        <strain evidence="3 4">IMAU50988</strain>
    </source>
</reference>
<evidence type="ECO:0000256" key="1">
    <source>
        <dbReference type="SAM" id="MobiDB-lite"/>
    </source>
</evidence>
<proteinExistence type="predicted"/>
<accession>A0ABU8ZNQ9</accession>
<name>A0ABU8ZNQ9_9BIFI</name>
<dbReference type="Proteomes" id="UP001373159">
    <property type="component" value="Unassembled WGS sequence"/>
</dbReference>
<dbReference type="RefSeq" id="WP_340468754.1">
    <property type="nucleotide sequence ID" value="NZ_JBANBB010000001.1"/>
</dbReference>
<keyword evidence="2" id="KW-0732">Signal</keyword>
<evidence type="ECO:0000256" key="2">
    <source>
        <dbReference type="SAM" id="SignalP"/>
    </source>
</evidence>
<gene>
    <name evidence="3" type="ORF">V8P97_01935</name>
</gene>